<feature type="non-terminal residue" evidence="2">
    <location>
        <position position="1"/>
    </location>
</feature>
<sequence>TTTSGLWAMASDLAWSGSTMKPKSEYRRSRPTGTSRPSPIMDSPS</sequence>
<gene>
    <name evidence="2" type="ORF">PHPALM_8990</name>
</gene>
<accession>A0A2P4Y8G0</accession>
<feature type="non-terminal residue" evidence="2">
    <location>
        <position position="45"/>
    </location>
</feature>
<keyword evidence="3" id="KW-1185">Reference proteome</keyword>
<comment type="caution">
    <text evidence="2">The sequence shown here is derived from an EMBL/GenBank/DDBJ whole genome shotgun (WGS) entry which is preliminary data.</text>
</comment>
<dbReference type="Proteomes" id="UP000237271">
    <property type="component" value="Unassembled WGS sequence"/>
</dbReference>
<dbReference type="EMBL" id="NCKW01004933">
    <property type="protein sequence ID" value="POM74094.1"/>
    <property type="molecule type" value="Genomic_DNA"/>
</dbReference>
<evidence type="ECO:0000313" key="2">
    <source>
        <dbReference type="EMBL" id="POM74094.1"/>
    </source>
</evidence>
<organism evidence="2 3">
    <name type="scientific">Phytophthora palmivora</name>
    <dbReference type="NCBI Taxonomy" id="4796"/>
    <lineage>
        <taxon>Eukaryota</taxon>
        <taxon>Sar</taxon>
        <taxon>Stramenopiles</taxon>
        <taxon>Oomycota</taxon>
        <taxon>Peronosporomycetes</taxon>
        <taxon>Peronosporales</taxon>
        <taxon>Peronosporaceae</taxon>
        <taxon>Phytophthora</taxon>
    </lineage>
</organism>
<proteinExistence type="predicted"/>
<feature type="region of interest" description="Disordered" evidence="1">
    <location>
        <begin position="1"/>
        <end position="45"/>
    </location>
</feature>
<reference evidence="2 3" key="1">
    <citation type="journal article" date="2017" name="Genome Biol. Evol.">
        <title>Phytophthora megakarya and P. palmivora, closely related causal agents of cacao black pod rot, underwent increases in genome sizes and gene numbers by different mechanisms.</title>
        <authorList>
            <person name="Ali S.S."/>
            <person name="Shao J."/>
            <person name="Lary D.J."/>
            <person name="Kronmiller B."/>
            <person name="Shen D."/>
            <person name="Strem M.D."/>
            <person name="Amoako-Attah I."/>
            <person name="Akrofi A.Y."/>
            <person name="Begoude B.A."/>
            <person name="Ten Hoopen G.M."/>
            <person name="Coulibaly K."/>
            <person name="Kebe B.I."/>
            <person name="Melnick R.L."/>
            <person name="Guiltinan M.J."/>
            <person name="Tyler B.M."/>
            <person name="Meinhardt L.W."/>
            <person name="Bailey B.A."/>
        </authorList>
    </citation>
    <scope>NUCLEOTIDE SEQUENCE [LARGE SCALE GENOMIC DNA]</scope>
    <source>
        <strain evidence="3">sbr112.9</strain>
    </source>
</reference>
<protein>
    <submittedName>
        <fullName evidence="2">Beta-glucosidase</fullName>
    </submittedName>
</protein>
<dbReference type="AlphaFoldDB" id="A0A2P4Y8G0"/>
<evidence type="ECO:0000256" key="1">
    <source>
        <dbReference type="SAM" id="MobiDB-lite"/>
    </source>
</evidence>
<name>A0A2P4Y8G0_9STRA</name>
<evidence type="ECO:0000313" key="3">
    <source>
        <dbReference type="Proteomes" id="UP000237271"/>
    </source>
</evidence>